<feature type="transmembrane region" description="Helical" evidence="4">
    <location>
        <begin position="288"/>
        <end position="307"/>
    </location>
</feature>
<feature type="transmembrane region" description="Helical" evidence="4">
    <location>
        <begin position="313"/>
        <end position="333"/>
    </location>
</feature>
<feature type="domain" description="Glycosyltransferase 2-like" evidence="5">
    <location>
        <begin position="45"/>
        <end position="167"/>
    </location>
</feature>
<proteinExistence type="inferred from homology"/>
<dbReference type="SUPFAM" id="SSF53448">
    <property type="entry name" value="Nucleotide-diphospho-sugar transferases"/>
    <property type="match status" value="1"/>
</dbReference>
<dbReference type="PANTHER" id="PTHR43630:SF1">
    <property type="entry name" value="POLY-BETA-1,6-N-ACETYL-D-GLUCOSAMINE SYNTHASE"/>
    <property type="match status" value="1"/>
</dbReference>
<gene>
    <name evidence="6" type="ORF">SAMN05216578_103113</name>
</gene>
<keyword evidence="3 6" id="KW-0808">Transferase</keyword>
<dbReference type="Pfam" id="PF00535">
    <property type="entry name" value="Glycos_transf_2"/>
    <property type="match status" value="1"/>
</dbReference>
<evidence type="ECO:0000256" key="4">
    <source>
        <dbReference type="SAM" id="Phobius"/>
    </source>
</evidence>
<keyword evidence="4" id="KW-0812">Transmembrane</keyword>
<evidence type="ECO:0000256" key="3">
    <source>
        <dbReference type="ARBA" id="ARBA00022679"/>
    </source>
</evidence>
<accession>A0A1I6B450</accession>
<dbReference type="AlphaFoldDB" id="A0A1I6B450"/>
<reference evidence="6 7" key="1">
    <citation type="submission" date="2016-10" db="EMBL/GenBank/DDBJ databases">
        <authorList>
            <person name="de Groot N.N."/>
        </authorList>
    </citation>
    <scope>NUCLEOTIDE SEQUENCE [LARGE SCALE GENOMIC DNA]</scope>
    <source>
        <strain evidence="6 7">JCM 18415</strain>
    </source>
</reference>
<evidence type="ECO:0000256" key="2">
    <source>
        <dbReference type="ARBA" id="ARBA00022676"/>
    </source>
</evidence>
<dbReference type="Proteomes" id="UP000242815">
    <property type="component" value="Unassembled WGS sequence"/>
</dbReference>
<dbReference type="Gene3D" id="3.90.550.10">
    <property type="entry name" value="Spore Coat Polysaccharide Biosynthesis Protein SpsA, Chain A"/>
    <property type="match status" value="1"/>
</dbReference>
<protein>
    <submittedName>
        <fullName evidence="6">Glycosyltransferase, catalytic subunit of cellulose synthase and poly-beta-1,6-N-acetylglucosamine synthase</fullName>
    </submittedName>
</protein>
<dbReference type="InterPro" id="IPR029044">
    <property type="entry name" value="Nucleotide-diphossugar_trans"/>
</dbReference>
<keyword evidence="4" id="KW-0472">Membrane</keyword>
<feature type="transmembrane region" description="Helical" evidence="4">
    <location>
        <begin position="345"/>
        <end position="364"/>
    </location>
</feature>
<dbReference type="STRING" id="1002526.SAMN05216578_103113"/>
<evidence type="ECO:0000256" key="1">
    <source>
        <dbReference type="ARBA" id="ARBA00006739"/>
    </source>
</evidence>
<dbReference type="GO" id="GO:0016757">
    <property type="term" value="F:glycosyltransferase activity"/>
    <property type="evidence" value="ECO:0007669"/>
    <property type="project" value="UniProtKB-KW"/>
</dbReference>
<evidence type="ECO:0000313" key="7">
    <source>
        <dbReference type="Proteomes" id="UP000242815"/>
    </source>
</evidence>
<dbReference type="OrthoDB" id="9766971at2"/>
<dbReference type="InterPro" id="IPR001173">
    <property type="entry name" value="Glyco_trans_2-like"/>
</dbReference>
<evidence type="ECO:0000259" key="5">
    <source>
        <dbReference type="Pfam" id="PF00535"/>
    </source>
</evidence>
<evidence type="ECO:0000313" key="6">
    <source>
        <dbReference type="EMBL" id="SFQ75722.1"/>
    </source>
</evidence>
<dbReference type="EMBL" id="FOYD01000003">
    <property type="protein sequence ID" value="SFQ75722.1"/>
    <property type="molecule type" value="Genomic_DNA"/>
</dbReference>
<name>A0A1I6B450_9GAMM</name>
<keyword evidence="2" id="KW-0328">Glycosyltransferase</keyword>
<comment type="similarity">
    <text evidence="1">Belongs to the glycosyltransferase 2 family.</text>
</comment>
<sequence>MAEFLFWTCLLLPAYAWLGYPLVLRVLGTFISRPVRSGNSALSVSIIIAAHNEAAHIQSKIRSLLGQGYPASALEILVASDGSSDDTVALAEAVGNARVRVLDLPRMGKTRALNAAVAEARYEVLVFTDADNVWTAETLNHLLAPLADPTVGCCGGTLVVHRSGSSLSIGDRWYRRYEAWLRELENRVGCMVSADGALLALRRELWQPIPDEVNDDFFLSTCAPVQGQRIVHVPGAVVLDHGLAEADKQLHRRIRVTVGGLQSLLVRRQLLNPMRYGAYALALISHKVLRRFAPLLLVPLLLANLALWDAGPLYRFSLLLQLTGYAVGLAGLFDRSDRLPCAFRLAGFFLVTLVGMAVGLVQFIRGRRYSLWNPQQSR</sequence>
<keyword evidence="4" id="KW-1133">Transmembrane helix</keyword>
<dbReference type="RefSeq" id="WP_090537955.1">
    <property type="nucleotide sequence ID" value="NZ_FOYD01000003.1"/>
</dbReference>
<dbReference type="PANTHER" id="PTHR43630">
    <property type="entry name" value="POLY-BETA-1,6-N-ACETYL-D-GLUCOSAMINE SYNTHASE"/>
    <property type="match status" value="1"/>
</dbReference>
<organism evidence="6 7">
    <name type="scientific">Halopseudomonas formosensis</name>
    <dbReference type="NCBI Taxonomy" id="1002526"/>
    <lineage>
        <taxon>Bacteria</taxon>
        <taxon>Pseudomonadati</taxon>
        <taxon>Pseudomonadota</taxon>
        <taxon>Gammaproteobacteria</taxon>
        <taxon>Pseudomonadales</taxon>
        <taxon>Pseudomonadaceae</taxon>
        <taxon>Halopseudomonas</taxon>
    </lineage>
</organism>